<sequence>MRGIGKLKYLDELMRLLETKPDKLRIQIVYTYSASFTHSPFLSSTQNISLTDSSKPFLPSISVGLHVTALA</sequence>
<reference evidence="2" key="1">
    <citation type="journal article" date="2011" name="PLoS Genet.">
        <title>Genomic analysis of the necrotrophic fungal pathogens Sclerotinia sclerotiorum and Botrytis cinerea.</title>
        <authorList>
            <person name="Amselem J."/>
            <person name="Cuomo C.A."/>
            <person name="van Kan J.A."/>
            <person name="Viaud M."/>
            <person name="Benito E.P."/>
            <person name="Couloux A."/>
            <person name="Coutinho P.M."/>
            <person name="de Vries R.P."/>
            <person name="Dyer P.S."/>
            <person name="Fillinger S."/>
            <person name="Fournier E."/>
            <person name="Gout L."/>
            <person name="Hahn M."/>
            <person name="Kohn L."/>
            <person name="Lapalu N."/>
            <person name="Plummer K.M."/>
            <person name="Pradier J.M."/>
            <person name="Quevillon E."/>
            <person name="Sharon A."/>
            <person name="Simon A."/>
            <person name="ten Have A."/>
            <person name="Tudzynski B."/>
            <person name="Tudzynski P."/>
            <person name="Wincker P."/>
            <person name="Andrew M."/>
            <person name="Anthouard V."/>
            <person name="Beever R.E."/>
            <person name="Beffa R."/>
            <person name="Benoit I."/>
            <person name="Bouzid O."/>
            <person name="Brault B."/>
            <person name="Chen Z."/>
            <person name="Choquer M."/>
            <person name="Collemare J."/>
            <person name="Cotton P."/>
            <person name="Danchin E.G."/>
            <person name="Da Silva C."/>
            <person name="Gautier A."/>
            <person name="Giraud C."/>
            <person name="Giraud T."/>
            <person name="Gonzalez C."/>
            <person name="Grossetete S."/>
            <person name="Guldener U."/>
            <person name="Henrissat B."/>
            <person name="Howlett B.J."/>
            <person name="Kodira C."/>
            <person name="Kretschmer M."/>
            <person name="Lappartient A."/>
            <person name="Leroch M."/>
            <person name="Levis C."/>
            <person name="Mauceli E."/>
            <person name="Neuveglise C."/>
            <person name="Oeser B."/>
            <person name="Pearson M."/>
            <person name="Poulain J."/>
            <person name="Poussereau N."/>
            <person name="Quesneville H."/>
            <person name="Rascle C."/>
            <person name="Schumacher J."/>
            <person name="Segurens B."/>
            <person name="Sexton A."/>
            <person name="Silva E."/>
            <person name="Sirven C."/>
            <person name="Soanes D.M."/>
            <person name="Talbot N.J."/>
            <person name="Templeton M."/>
            <person name="Yandava C."/>
            <person name="Yarden O."/>
            <person name="Zeng Q."/>
            <person name="Rollins J.A."/>
            <person name="Lebrun M.H."/>
            <person name="Dickman M."/>
        </authorList>
    </citation>
    <scope>NUCLEOTIDE SEQUENCE [LARGE SCALE GENOMIC DNA]</scope>
    <source>
        <strain evidence="2">T4</strain>
    </source>
</reference>
<evidence type="ECO:0000313" key="1">
    <source>
        <dbReference type="EMBL" id="CCD45777.1"/>
    </source>
</evidence>
<proteinExistence type="predicted"/>
<gene>
    <name evidence="1" type="ORF">BofuT4_uP047950.1</name>
</gene>
<name>G2XZ90_BOTF4</name>
<evidence type="ECO:0000313" key="2">
    <source>
        <dbReference type="Proteomes" id="UP000008177"/>
    </source>
</evidence>
<accession>G2XZ90</accession>
<dbReference type="EMBL" id="FQ790278">
    <property type="protein sequence ID" value="CCD45777.1"/>
    <property type="molecule type" value="Genomic_DNA"/>
</dbReference>
<dbReference type="Proteomes" id="UP000008177">
    <property type="component" value="Unplaced contigs"/>
</dbReference>
<protein>
    <submittedName>
        <fullName evidence="1">Uncharacterized protein</fullName>
    </submittedName>
</protein>
<organism evidence="1 2">
    <name type="scientific">Botryotinia fuckeliana (strain T4)</name>
    <name type="common">Noble rot fungus</name>
    <name type="synonym">Botrytis cinerea</name>
    <dbReference type="NCBI Taxonomy" id="999810"/>
    <lineage>
        <taxon>Eukaryota</taxon>
        <taxon>Fungi</taxon>
        <taxon>Dikarya</taxon>
        <taxon>Ascomycota</taxon>
        <taxon>Pezizomycotina</taxon>
        <taxon>Leotiomycetes</taxon>
        <taxon>Helotiales</taxon>
        <taxon>Sclerotiniaceae</taxon>
        <taxon>Botrytis</taxon>
    </lineage>
</organism>
<dbReference type="AlphaFoldDB" id="G2XZ90"/>
<dbReference type="InParanoid" id="G2XZ90"/>
<dbReference type="HOGENOM" id="CLU_2739708_0_0_1"/>